<organism evidence="1 2">
    <name type="scientific">Streptomyces zagrosensis</name>
    <dbReference type="NCBI Taxonomy" id="1042984"/>
    <lineage>
        <taxon>Bacteria</taxon>
        <taxon>Bacillati</taxon>
        <taxon>Actinomycetota</taxon>
        <taxon>Actinomycetes</taxon>
        <taxon>Kitasatosporales</taxon>
        <taxon>Streptomycetaceae</taxon>
        <taxon>Streptomyces</taxon>
    </lineage>
</organism>
<name>A0A7W9QBJ4_9ACTN</name>
<accession>A0A7W9QBJ4</accession>
<dbReference type="EMBL" id="JACHJL010000010">
    <property type="protein sequence ID" value="MBB5937226.1"/>
    <property type="molecule type" value="Genomic_DNA"/>
</dbReference>
<dbReference type="AlphaFoldDB" id="A0A7W9QBJ4"/>
<dbReference type="Proteomes" id="UP000588098">
    <property type="component" value="Unassembled WGS sequence"/>
</dbReference>
<evidence type="ECO:0000313" key="2">
    <source>
        <dbReference type="Proteomes" id="UP000588098"/>
    </source>
</evidence>
<gene>
    <name evidence="1" type="ORF">FHS42_004305</name>
</gene>
<evidence type="ECO:0000313" key="1">
    <source>
        <dbReference type="EMBL" id="MBB5937226.1"/>
    </source>
</evidence>
<sequence>MPRGEQDQRGGMTTAFNLKQRVLEREAFWVFV</sequence>
<comment type="caution">
    <text evidence="1">The sequence shown here is derived from an EMBL/GenBank/DDBJ whole genome shotgun (WGS) entry which is preliminary data.</text>
</comment>
<reference evidence="1 2" key="1">
    <citation type="submission" date="2020-08" db="EMBL/GenBank/DDBJ databases">
        <title>Genomic Encyclopedia of Type Strains, Phase III (KMG-III): the genomes of soil and plant-associated and newly described type strains.</title>
        <authorList>
            <person name="Whitman W."/>
        </authorList>
    </citation>
    <scope>NUCLEOTIDE SEQUENCE [LARGE SCALE GENOMIC DNA]</scope>
    <source>
        <strain evidence="1 2">CECT 8305</strain>
    </source>
</reference>
<proteinExistence type="predicted"/>
<protein>
    <submittedName>
        <fullName evidence="1">Uncharacterized protein</fullName>
    </submittedName>
</protein>
<keyword evidence="2" id="KW-1185">Reference proteome</keyword>